<gene>
    <name evidence="3" type="ORF">R3P38DRAFT_2760829</name>
</gene>
<dbReference type="AlphaFoldDB" id="A0AAW0DSL3"/>
<evidence type="ECO:0000256" key="2">
    <source>
        <dbReference type="SAM" id="SignalP"/>
    </source>
</evidence>
<feature type="region of interest" description="Disordered" evidence="1">
    <location>
        <begin position="190"/>
        <end position="247"/>
    </location>
</feature>
<keyword evidence="2" id="KW-0732">Signal</keyword>
<dbReference type="Proteomes" id="UP001362999">
    <property type="component" value="Unassembled WGS sequence"/>
</dbReference>
<accession>A0AAW0DSL3</accession>
<name>A0AAW0DSL3_9AGAR</name>
<protein>
    <submittedName>
        <fullName evidence="3">Uncharacterized protein</fullName>
    </submittedName>
</protein>
<reference evidence="3 4" key="1">
    <citation type="journal article" date="2024" name="J Genomics">
        <title>Draft genome sequencing and assembly of Favolaschia claudopus CIRM-BRFM 2984 isolated from oak limbs.</title>
        <authorList>
            <person name="Navarro D."/>
            <person name="Drula E."/>
            <person name="Chaduli D."/>
            <person name="Cazenave R."/>
            <person name="Ahrendt S."/>
            <person name="Wang J."/>
            <person name="Lipzen A."/>
            <person name="Daum C."/>
            <person name="Barry K."/>
            <person name="Grigoriev I.V."/>
            <person name="Favel A."/>
            <person name="Rosso M.N."/>
            <person name="Martin F."/>
        </authorList>
    </citation>
    <scope>NUCLEOTIDE SEQUENCE [LARGE SCALE GENOMIC DNA]</scope>
    <source>
        <strain evidence="3 4">CIRM-BRFM 2984</strain>
    </source>
</reference>
<evidence type="ECO:0000313" key="4">
    <source>
        <dbReference type="Proteomes" id="UP001362999"/>
    </source>
</evidence>
<feature type="compositionally biased region" description="Polar residues" evidence="1">
    <location>
        <begin position="201"/>
        <end position="229"/>
    </location>
</feature>
<organism evidence="3 4">
    <name type="scientific">Favolaschia claudopus</name>
    <dbReference type="NCBI Taxonomy" id="2862362"/>
    <lineage>
        <taxon>Eukaryota</taxon>
        <taxon>Fungi</taxon>
        <taxon>Dikarya</taxon>
        <taxon>Basidiomycota</taxon>
        <taxon>Agaricomycotina</taxon>
        <taxon>Agaricomycetes</taxon>
        <taxon>Agaricomycetidae</taxon>
        <taxon>Agaricales</taxon>
        <taxon>Marasmiineae</taxon>
        <taxon>Mycenaceae</taxon>
        <taxon>Favolaschia</taxon>
    </lineage>
</organism>
<feature type="signal peptide" evidence="2">
    <location>
        <begin position="1"/>
        <end position="25"/>
    </location>
</feature>
<comment type="caution">
    <text evidence="3">The sequence shown here is derived from an EMBL/GenBank/DDBJ whole genome shotgun (WGS) entry which is preliminary data.</text>
</comment>
<keyword evidence="4" id="KW-1185">Reference proteome</keyword>
<evidence type="ECO:0000313" key="3">
    <source>
        <dbReference type="EMBL" id="KAK7055649.1"/>
    </source>
</evidence>
<sequence>MATPSFCHLLCIFCTGHHLLNLCLSGFPRTESVGPTSIGFGDALFFSEFQVQTRCMLSEDLLSAGARAKLLRGKFCSRHRRTLIPRPFLTTVVAEVLTILKSEAHLGPRGARRLPAIGHSNLPQHTRRHRRSGTLYEVLTLLYWRLPLYMVTEASLTAPSTSAILTLALRDLKNRKDKIAILAELIHTSDTEKRSKRKPDATTSGDVYTSQNASSAFDDPQNLTSNRDSTAPRLDATADEGTQARREGVYIASESAASGSKLQDQLAWLQASSAE</sequence>
<feature type="chain" id="PRO_5043396040" evidence="2">
    <location>
        <begin position="26"/>
        <end position="275"/>
    </location>
</feature>
<evidence type="ECO:0000256" key="1">
    <source>
        <dbReference type="SAM" id="MobiDB-lite"/>
    </source>
</evidence>
<dbReference type="EMBL" id="JAWWNJ010000005">
    <property type="protein sequence ID" value="KAK7055649.1"/>
    <property type="molecule type" value="Genomic_DNA"/>
</dbReference>
<proteinExistence type="predicted"/>